<keyword evidence="2" id="KW-1185">Reference proteome</keyword>
<reference evidence="1" key="1">
    <citation type="journal article" date="2021" name="New Phytol.">
        <title>Evolutionary innovations through gain and loss of genes in the ectomycorrhizal Boletales.</title>
        <authorList>
            <person name="Wu G."/>
            <person name="Miyauchi S."/>
            <person name="Morin E."/>
            <person name="Kuo A."/>
            <person name="Drula E."/>
            <person name="Varga T."/>
            <person name="Kohler A."/>
            <person name="Feng B."/>
            <person name="Cao Y."/>
            <person name="Lipzen A."/>
            <person name="Daum C."/>
            <person name="Hundley H."/>
            <person name="Pangilinan J."/>
            <person name="Johnson J."/>
            <person name="Barry K."/>
            <person name="LaButti K."/>
            <person name="Ng V."/>
            <person name="Ahrendt S."/>
            <person name="Min B."/>
            <person name="Choi I.G."/>
            <person name="Park H."/>
            <person name="Plett J.M."/>
            <person name="Magnuson J."/>
            <person name="Spatafora J.W."/>
            <person name="Nagy L.G."/>
            <person name="Henrissat B."/>
            <person name="Grigoriev I.V."/>
            <person name="Yang Z.L."/>
            <person name="Xu J."/>
            <person name="Martin F.M."/>
        </authorList>
    </citation>
    <scope>NUCLEOTIDE SEQUENCE</scope>
    <source>
        <strain evidence="1">ATCC 28755</strain>
    </source>
</reference>
<dbReference type="Proteomes" id="UP000790377">
    <property type="component" value="Unassembled WGS sequence"/>
</dbReference>
<protein>
    <submittedName>
        <fullName evidence="1">Uncharacterized protein</fullName>
    </submittedName>
</protein>
<sequence>MEAVLFYRSVPMPDNRGHRMLGAFQGLSFVYLSSSPAFVCIYLLPPFSVFLLFLRHSYAIPPFHFIICALLQGIFASSYRIVFWQFPPQRPQIRQAPRSALPARQSKVRCILYNIAKSGVSNSDLQRVRRKWKIEMGSHIDIISSIHQD</sequence>
<organism evidence="1 2">
    <name type="scientific">Hygrophoropsis aurantiaca</name>
    <dbReference type="NCBI Taxonomy" id="72124"/>
    <lineage>
        <taxon>Eukaryota</taxon>
        <taxon>Fungi</taxon>
        <taxon>Dikarya</taxon>
        <taxon>Basidiomycota</taxon>
        <taxon>Agaricomycotina</taxon>
        <taxon>Agaricomycetes</taxon>
        <taxon>Agaricomycetidae</taxon>
        <taxon>Boletales</taxon>
        <taxon>Coniophorineae</taxon>
        <taxon>Hygrophoropsidaceae</taxon>
        <taxon>Hygrophoropsis</taxon>
    </lineage>
</organism>
<accession>A0ACB7ZZ62</accession>
<comment type="caution">
    <text evidence="1">The sequence shown here is derived from an EMBL/GenBank/DDBJ whole genome shotgun (WGS) entry which is preliminary data.</text>
</comment>
<dbReference type="EMBL" id="MU268151">
    <property type="protein sequence ID" value="KAH7905638.1"/>
    <property type="molecule type" value="Genomic_DNA"/>
</dbReference>
<proteinExistence type="predicted"/>
<evidence type="ECO:0000313" key="1">
    <source>
        <dbReference type="EMBL" id="KAH7905638.1"/>
    </source>
</evidence>
<name>A0ACB7ZZ62_9AGAM</name>
<evidence type="ECO:0000313" key="2">
    <source>
        <dbReference type="Proteomes" id="UP000790377"/>
    </source>
</evidence>
<gene>
    <name evidence="1" type="ORF">BJ138DRAFT_741471</name>
</gene>